<reference evidence="1 2" key="1">
    <citation type="submission" date="2024-02" db="EMBL/GenBank/DDBJ databases">
        <authorList>
            <person name="Chen Y."/>
            <person name="Shah S."/>
            <person name="Dougan E. K."/>
            <person name="Thang M."/>
            <person name="Chan C."/>
        </authorList>
    </citation>
    <scope>NUCLEOTIDE SEQUENCE [LARGE SCALE GENOMIC DNA]</scope>
</reference>
<gene>
    <name evidence="1" type="ORF">SCF082_LOCUS39633</name>
</gene>
<evidence type="ECO:0000313" key="2">
    <source>
        <dbReference type="Proteomes" id="UP001642464"/>
    </source>
</evidence>
<sequence length="787" mass="88630">MCAPCCFDHTCRHFYPKTTVPAASDQHPAGFKTLREAFRWPDVFLQKVAKHYGTPWLCKRLRLWRWTFSSAFSGVGAPESAVTSLEAAAGIFLESAGARKPVHRKVLFEFTCEIDPHCRKVLMNTYQSPCNWLYILAFNEATVKRRRSRLGPGAWTMVKRELPNAFDAGPRAKTVKSCPSTAVWAAKTYEQAKTFDVDVGDHPVQMLLDKFKAPLYEPIQTWLEQLMPNFPNPKDYKFPADVEDIVDVPLLCILFQRPPDGLPLYHLWVAVAKDIWHRGYECWREVLEVKGVGVSRVVFSELEKSHHLWNQILTVDEKKQELFIDRVQFIHSVATRRAGKAASVRMSLQEWNSECDKMCFAQHVLGEMAACVDDLGQPLFHDSVLSSARNRAMEGDYNAEAESFLSTLDSSFTMEQTSLYTEHVLATIIKRNPGKTAAIVVAPFLISEKVAGYRGELRTDCKILLIPMGKRKVPLHFDGWVLMLDGVENIFSSCQLIQDRSLSDVQEAAQLLAGETMPVSLLSALFAKSQINSDTCALINLTTYDGWVERTCKKWSEVGAPAMSFKSLSLTKTLATAEYVEKSLALQLMEEWKSGQHKTLGPVRAYEPKPPEPVGKDVDPAKFPLRLVKLDYDSSPSAKGWQKFRVSLPPAVRARHVDDPVFGEAWKDLLRDFDAKYGAQSQEDAKAALALAAKKEEEDSKAIVEPWTGEPETLDELTDRYIIEAKFVGRAVGTTLVIVQAKGRDGSYHQAVENQRYKLFVAPWLLCLVRNVFHFEVSLFIGPGVLD</sequence>
<protein>
    <submittedName>
        <fullName evidence="1">Uncharacterized protein</fullName>
    </submittedName>
</protein>
<dbReference type="EMBL" id="CAXAMM010039069">
    <property type="protein sequence ID" value="CAK9083500.1"/>
    <property type="molecule type" value="Genomic_DNA"/>
</dbReference>
<evidence type="ECO:0000313" key="1">
    <source>
        <dbReference type="EMBL" id="CAK9083500.1"/>
    </source>
</evidence>
<keyword evidence="2" id="KW-1185">Reference proteome</keyword>
<comment type="caution">
    <text evidence="1">The sequence shown here is derived from an EMBL/GenBank/DDBJ whole genome shotgun (WGS) entry which is preliminary data.</text>
</comment>
<accession>A0ABP0Q7M8</accession>
<organism evidence="1 2">
    <name type="scientific">Durusdinium trenchii</name>
    <dbReference type="NCBI Taxonomy" id="1381693"/>
    <lineage>
        <taxon>Eukaryota</taxon>
        <taxon>Sar</taxon>
        <taxon>Alveolata</taxon>
        <taxon>Dinophyceae</taxon>
        <taxon>Suessiales</taxon>
        <taxon>Symbiodiniaceae</taxon>
        <taxon>Durusdinium</taxon>
    </lineage>
</organism>
<proteinExistence type="predicted"/>
<name>A0ABP0Q7M8_9DINO</name>
<dbReference type="Proteomes" id="UP001642464">
    <property type="component" value="Unassembled WGS sequence"/>
</dbReference>